<proteinExistence type="predicted"/>
<feature type="compositionally biased region" description="Basic and acidic residues" evidence="1">
    <location>
        <begin position="160"/>
        <end position="181"/>
    </location>
</feature>
<evidence type="ECO:0000256" key="2">
    <source>
        <dbReference type="SAM" id="SignalP"/>
    </source>
</evidence>
<feature type="region of interest" description="Disordered" evidence="1">
    <location>
        <begin position="142"/>
        <end position="200"/>
    </location>
</feature>
<feature type="compositionally biased region" description="Basic and acidic residues" evidence="1">
    <location>
        <begin position="191"/>
        <end position="200"/>
    </location>
</feature>
<protein>
    <submittedName>
        <fullName evidence="3">Uncharacterized protein</fullName>
    </submittedName>
</protein>
<evidence type="ECO:0000313" key="3">
    <source>
        <dbReference type="EMBL" id="SIQ19661.1"/>
    </source>
</evidence>
<evidence type="ECO:0000256" key="1">
    <source>
        <dbReference type="SAM" id="MobiDB-lite"/>
    </source>
</evidence>
<evidence type="ECO:0000313" key="4">
    <source>
        <dbReference type="Proteomes" id="UP000186400"/>
    </source>
</evidence>
<keyword evidence="4" id="KW-1185">Reference proteome</keyword>
<dbReference type="AlphaFoldDB" id="A0A1N6QSU1"/>
<accession>A0A1N6QSU1</accession>
<dbReference type="RefSeq" id="WP_076488185.1">
    <property type="nucleotide sequence ID" value="NZ_FTMS01000005.1"/>
</dbReference>
<organism evidence="3 4">
    <name type="scientific">Alkalispirochaeta americana</name>
    <dbReference type="NCBI Taxonomy" id="159291"/>
    <lineage>
        <taxon>Bacteria</taxon>
        <taxon>Pseudomonadati</taxon>
        <taxon>Spirochaetota</taxon>
        <taxon>Spirochaetia</taxon>
        <taxon>Spirochaetales</taxon>
        <taxon>Spirochaetaceae</taxon>
        <taxon>Alkalispirochaeta</taxon>
    </lineage>
</organism>
<sequence>MKGFTITLLFLIGAGTIAAWAHSPVREHTPSGDLIDPPGRVVAAQGTMDTLSGNLVWEDQEWHLRESSSSRMYELHMGPYGHQEEPLFSTGATATVKGFVLGGHIAPVSVESEGSTREFWTPARIPRWAGSGEGEGRVAWERDDVPQGHRLAVADPGNRANRESADDAPRLLRNRRTDSPDSRGTPQTRPVPERGRARNQ</sequence>
<dbReference type="EMBL" id="FTMS01000005">
    <property type="protein sequence ID" value="SIQ19661.1"/>
    <property type="molecule type" value="Genomic_DNA"/>
</dbReference>
<gene>
    <name evidence="3" type="ORF">SAMN05920897_10534</name>
</gene>
<feature type="chain" id="PRO_5012771658" evidence="2">
    <location>
        <begin position="22"/>
        <end position="200"/>
    </location>
</feature>
<dbReference type="OrthoDB" id="9922129at2"/>
<dbReference type="Proteomes" id="UP000186400">
    <property type="component" value="Unassembled WGS sequence"/>
</dbReference>
<reference evidence="3 4" key="1">
    <citation type="submission" date="2017-01" db="EMBL/GenBank/DDBJ databases">
        <authorList>
            <person name="Mah S.A."/>
            <person name="Swanson W.J."/>
            <person name="Moy G.W."/>
            <person name="Vacquier V.D."/>
        </authorList>
    </citation>
    <scope>NUCLEOTIDE SEQUENCE [LARGE SCALE GENOMIC DNA]</scope>
    <source>
        <strain evidence="3 4">ASpG1</strain>
    </source>
</reference>
<name>A0A1N6QSU1_9SPIO</name>
<feature type="signal peptide" evidence="2">
    <location>
        <begin position="1"/>
        <end position="21"/>
    </location>
</feature>
<keyword evidence="2" id="KW-0732">Signal</keyword>
<dbReference type="STRING" id="159291.SAMN05920897_10534"/>